<dbReference type="SUPFAM" id="SSF49478">
    <property type="entry name" value="Cna protein B-type domain"/>
    <property type="match status" value="1"/>
</dbReference>
<dbReference type="OrthoDB" id="1488841at2"/>
<dbReference type="Pfam" id="PF07676">
    <property type="entry name" value="PD40"/>
    <property type="match status" value="3"/>
</dbReference>
<dbReference type="Gene3D" id="1.25.40.10">
    <property type="entry name" value="Tetratricopeptide repeat domain"/>
    <property type="match status" value="1"/>
</dbReference>
<evidence type="ECO:0000313" key="6">
    <source>
        <dbReference type="EMBL" id="SFP45273.1"/>
    </source>
</evidence>
<dbReference type="InterPro" id="IPR006665">
    <property type="entry name" value="OmpA-like"/>
</dbReference>
<evidence type="ECO:0000256" key="1">
    <source>
        <dbReference type="ARBA" id="ARBA00004442"/>
    </source>
</evidence>
<name>A0A1I5QGA6_9BACT</name>
<evidence type="ECO:0000256" key="3">
    <source>
        <dbReference type="ARBA" id="ARBA00023237"/>
    </source>
</evidence>
<dbReference type="InterPro" id="IPR011659">
    <property type="entry name" value="WD40"/>
</dbReference>
<dbReference type="Proteomes" id="UP000199306">
    <property type="component" value="Unassembled WGS sequence"/>
</dbReference>
<keyword evidence="3" id="KW-0998">Cell outer membrane</keyword>
<protein>
    <submittedName>
        <fullName evidence="6">WD40-like Beta Propeller Repeat</fullName>
    </submittedName>
</protein>
<dbReference type="STRING" id="1079859.SAMN04515674_103183"/>
<dbReference type="PANTHER" id="PTHR30329">
    <property type="entry name" value="STATOR ELEMENT OF FLAGELLAR MOTOR COMPLEX"/>
    <property type="match status" value="1"/>
</dbReference>
<dbReference type="InterPro" id="IPR011990">
    <property type="entry name" value="TPR-like_helical_dom_sf"/>
</dbReference>
<dbReference type="RefSeq" id="WP_092014181.1">
    <property type="nucleotide sequence ID" value="NZ_FOXH01000003.1"/>
</dbReference>
<dbReference type="Pfam" id="PF00691">
    <property type="entry name" value="OmpA"/>
    <property type="match status" value="1"/>
</dbReference>
<dbReference type="PROSITE" id="PS51123">
    <property type="entry name" value="OMPA_2"/>
    <property type="match status" value="1"/>
</dbReference>
<dbReference type="Gene3D" id="2.120.10.30">
    <property type="entry name" value="TolB, C-terminal domain"/>
    <property type="match status" value="1"/>
</dbReference>
<dbReference type="GO" id="GO:0009279">
    <property type="term" value="C:cell outer membrane"/>
    <property type="evidence" value="ECO:0007669"/>
    <property type="project" value="UniProtKB-SubCell"/>
</dbReference>
<dbReference type="AlphaFoldDB" id="A0A1I5QGA6"/>
<keyword evidence="2 4" id="KW-0472">Membrane</keyword>
<dbReference type="EMBL" id="FOXH01000003">
    <property type="protein sequence ID" value="SFP45273.1"/>
    <property type="molecule type" value="Genomic_DNA"/>
</dbReference>
<sequence>MQKLRTTIFLLSITALICSCNSTLQSFKKGQKRFDKGEYDLAIKDLVPVSNANYNTAVTNYLIAESYRLSNRPLLSANYYEKALAGGSKENDLRFHLAYALKADGKYQEAAQNLEKYLSGIPGKEFKIKAQKELDMLPEIENLAKQKTYIEIKPVSLNTTGSEFAPVLQGSDLIFTASRKDQTYKNNGLPFLGLYKAKLSSTTEAGTPELFSQNILIQNANEGTPAFSKDGKMMILARGNTGKSRDLSPDVDLYISRLADGVWSEPEMISVSDSLSWDGCPAFSADGRTLYFGSNRSGGKGGIDLYRANIDNSGRFGRPVNMGSDINTAGDEMFPYVTQDGKLYFASDGHPGLGGLDLFVATRKDGEISVEHLGIPLNSKADDFGLVAIDSTKGYFSSNREGGKGDDDIYYYENTQPGKKYIEEPPVIVKKDVPKKIRYFLAGTVSDINNKTLDSVKVTIQENSSGQAIEELYTSGSGYFGKARLEEGKSYTLISEKNGYFTKRENFSMIGKSIALESLTRAETDTTFLVAIKLDKPEVGKEITKLFEIAPIYYNLDKSDIRIDASVELDKIVQILKDNPSIKLELGSHTDSRATSEYNLKLSQRRAESAVTYIISKGISSNRIVAKGYGETQLVNKCADGVPCTEEEHQMNRRTEFKVLEIK</sequence>
<dbReference type="InterPro" id="IPR011042">
    <property type="entry name" value="6-blade_b-propeller_TolB-like"/>
</dbReference>
<dbReference type="PRINTS" id="PR01021">
    <property type="entry name" value="OMPADOMAIN"/>
</dbReference>
<evidence type="ECO:0000313" key="7">
    <source>
        <dbReference type="Proteomes" id="UP000199306"/>
    </source>
</evidence>
<dbReference type="SUPFAM" id="SSF48452">
    <property type="entry name" value="TPR-like"/>
    <property type="match status" value="1"/>
</dbReference>
<dbReference type="InterPro" id="IPR050330">
    <property type="entry name" value="Bact_OuterMem_StrucFunc"/>
</dbReference>
<accession>A0A1I5QGA6</accession>
<keyword evidence="7" id="KW-1185">Reference proteome</keyword>
<proteinExistence type="predicted"/>
<dbReference type="InterPro" id="IPR036737">
    <property type="entry name" value="OmpA-like_sf"/>
</dbReference>
<dbReference type="CDD" id="cd07185">
    <property type="entry name" value="OmpA_C-like"/>
    <property type="match status" value="1"/>
</dbReference>
<dbReference type="PANTHER" id="PTHR30329:SF21">
    <property type="entry name" value="LIPOPROTEIN YIAD-RELATED"/>
    <property type="match status" value="1"/>
</dbReference>
<comment type="subcellular location">
    <subcellularLocation>
        <location evidence="1">Cell outer membrane</location>
    </subcellularLocation>
</comment>
<dbReference type="InterPro" id="IPR006664">
    <property type="entry name" value="OMP_bac"/>
</dbReference>
<dbReference type="PROSITE" id="PS51257">
    <property type="entry name" value="PROKAR_LIPOPROTEIN"/>
    <property type="match status" value="1"/>
</dbReference>
<evidence type="ECO:0000256" key="2">
    <source>
        <dbReference type="ARBA" id="ARBA00023136"/>
    </source>
</evidence>
<dbReference type="SUPFAM" id="SSF82171">
    <property type="entry name" value="DPP6 N-terminal domain-like"/>
    <property type="match status" value="1"/>
</dbReference>
<feature type="domain" description="OmpA-like" evidence="5">
    <location>
        <begin position="539"/>
        <end position="663"/>
    </location>
</feature>
<dbReference type="SUPFAM" id="SSF103088">
    <property type="entry name" value="OmpA-like"/>
    <property type="match status" value="1"/>
</dbReference>
<dbReference type="Gene3D" id="3.30.1330.60">
    <property type="entry name" value="OmpA-like domain"/>
    <property type="match status" value="1"/>
</dbReference>
<evidence type="ECO:0000256" key="4">
    <source>
        <dbReference type="PROSITE-ProRule" id="PRU00473"/>
    </source>
</evidence>
<gene>
    <name evidence="6" type="ORF">SAMN04515674_103183</name>
</gene>
<evidence type="ECO:0000259" key="5">
    <source>
        <dbReference type="PROSITE" id="PS51123"/>
    </source>
</evidence>
<reference evidence="6 7" key="1">
    <citation type="submission" date="2016-10" db="EMBL/GenBank/DDBJ databases">
        <authorList>
            <person name="de Groot N.N."/>
        </authorList>
    </citation>
    <scope>NUCLEOTIDE SEQUENCE [LARGE SCALE GENOMIC DNA]</scope>
    <source>
        <strain evidence="7">E92,LMG 26720,CCM 7988</strain>
    </source>
</reference>
<organism evidence="6 7">
    <name type="scientific">Pseudarcicella hirudinis</name>
    <dbReference type="NCBI Taxonomy" id="1079859"/>
    <lineage>
        <taxon>Bacteria</taxon>
        <taxon>Pseudomonadati</taxon>
        <taxon>Bacteroidota</taxon>
        <taxon>Cytophagia</taxon>
        <taxon>Cytophagales</taxon>
        <taxon>Flectobacillaceae</taxon>
        <taxon>Pseudarcicella</taxon>
    </lineage>
</organism>